<feature type="region of interest" description="Disordered" evidence="1">
    <location>
        <begin position="106"/>
        <end position="137"/>
    </location>
</feature>
<sequence length="182" mass="19625">MHVHSPAPAGSCRHSPVFLRTNAPLASIQPYVLVVRPIIVPDTRHSSLRRRTNVPSPPSRRHNNQHPHCFLEASRHPRLQSRLDDGYPPDNLAPLAPHIVPSGQLSSFAYENPGAPSPSSTHSCIPPSSPTELPQSPEPYFIGFPSKTLTVAPLANFVGLRLSQNPQIAAVAAALCSVDPSL</sequence>
<gene>
    <name evidence="2" type="ORF">GUJ93_ZPchr0006g44214</name>
</gene>
<organism evidence="2 3">
    <name type="scientific">Zizania palustris</name>
    <name type="common">Northern wild rice</name>
    <dbReference type="NCBI Taxonomy" id="103762"/>
    <lineage>
        <taxon>Eukaryota</taxon>
        <taxon>Viridiplantae</taxon>
        <taxon>Streptophyta</taxon>
        <taxon>Embryophyta</taxon>
        <taxon>Tracheophyta</taxon>
        <taxon>Spermatophyta</taxon>
        <taxon>Magnoliopsida</taxon>
        <taxon>Liliopsida</taxon>
        <taxon>Poales</taxon>
        <taxon>Poaceae</taxon>
        <taxon>BOP clade</taxon>
        <taxon>Oryzoideae</taxon>
        <taxon>Oryzeae</taxon>
        <taxon>Zizaniinae</taxon>
        <taxon>Zizania</taxon>
    </lineage>
</organism>
<dbReference type="Proteomes" id="UP000729402">
    <property type="component" value="Unassembled WGS sequence"/>
</dbReference>
<protein>
    <submittedName>
        <fullName evidence="2">Uncharacterized protein</fullName>
    </submittedName>
</protein>
<name>A0A8J5W2Z6_ZIZPA</name>
<proteinExistence type="predicted"/>
<reference evidence="2" key="2">
    <citation type="submission" date="2021-02" db="EMBL/GenBank/DDBJ databases">
        <authorList>
            <person name="Kimball J.A."/>
            <person name="Haas M.W."/>
            <person name="Macchietto M."/>
            <person name="Kono T."/>
            <person name="Duquette J."/>
            <person name="Shao M."/>
        </authorList>
    </citation>
    <scope>NUCLEOTIDE SEQUENCE</scope>
    <source>
        <tissue evidence="2">Fresh leaf tissue</tissue>
    </source>
</reference>
<reference evidence="2" key="1">
    <citation type="journal article" date="2021" name="bioRxiv">
        <title>Whole Genome Assembly and Annotation of Northern Wild Rice, Zizania palustris L., Supports a Whole Genome Duplication in the Zizania Genus.</title>
        <authorList>
            <person name="Haas M."/>
            <person name="Kono T."/>
            <person name="Macchietto M."/>
            <person name="Millas R."/>
            <person name="McGilp L."/>
            <person name="Shao M."/>
            <person name="Duquette J."/>
            <person name="Hirsch C.N."/>
            <person name="Kimball J."/>
        </authorList>
    </citation>
    <scope>NUCLEOTIDE SEQUENCE</scope>
    <source>
        <tissue evidence="2">Fresh leaf tissue</tissue>
    </source>
</reference>
<accession>A0A8J5W2Z6</accession>
<keyword evidence="3" id="KW-1185">Reference proteome</keyword>
<evidence type="ECO:0000313" key="2">
    <source>
        <dbReference type="EMBL" id="KAG8071809.1"/>
    </source>
</evidence>
<feature type="region of interest" description="Disordered" evidence="1">
    <location>
        <begin position="46"/>
        <end position="66"/>
    </location>
</feature>
<dbReference type="EMBL" id="JAAALK010000283">
    <property type="protein sequence ID" value="KAG8071809.1"/>
    <property type="molecule type" value="Genomic_DNA"/>
</dbReference>
<comment type="caution">
    <text evidence="2">The sequence shown here is derived from an EMBL/GenBank/DDBJ whole genome shotgun (WGS) entry which is preliminary data.</text>
</comment>
<dbReference type="AlphaFoldDB" id="A0A8J5W2Z6"/>
<evidence type="ECO:0000313" key="3">
    <source>
        <dbReference type="Proteomes" id="UP000729402"/>
    </source>
</evidence>
<evidence type="ECO:0000256" key="1">
    <source>
        <dbReference type="SAM" id="MobiDB-lite"/>
    </source>
</evidence>